<protein>
    <recommendedName>
        <fullName evidence="1">non-specific serine/threonine protein kinase</fullName>
        <ecNumber evidence="1">2.7.11.1</ecNumber>
    </recommendedName>
</protein>
<dbReference type="Proteomes" id="UP000184188">
    <property type="component" value="Unassembled WGS sequence"/>
</dbReference>
<evidence type="ECO:0000256" key="3">
    <source>
        <dbReference type="ARBA" id="ARBA00022679"/>
    </source>
</evidence>
<dbReference type="InterPro" id="IPR011009">
    <property type="entry name" value="Kinase-like_dom_sf"/>
</dbReference>
<dbReference type="GO" id="GO:0050684">
    <property type="term" value="P:regulation of mRNA processing"/>
    <property type="evidence" value="ECO:0007669"/>
    <property type="project" value="TreeGrafter"/>
</dbReference>
<keyword evidence="11" id="KW-1185">Reference proteome</keyword>
<evidence type="ECO:0000256" key="5">
    <source>
        <dbReference type="ARBA" id="ARBA00022777"/>
    </source>
</evidence>
<dbReference type="RefSeq" id="XP_022578394.1">
    <property type="nucleotide sequence ID" value="XM_022729906.1"/>
</dbReference>
<evidence type="ECO:0000256" key="7">
    <source>
        <dbReference type="ARBA" id="ARBA00047899"/>
    </source>
</evidence>
<dbReference type="SUPFAM" id="SSF56112">
    <property type="entry name" value="Protein kinase-like (PK-like)"/>
    <property type="match status" value="1"/>
</dbReference>
<evidence type="ECO:0000313" key="11">
    <source>
        <dbReference type="Proteomes" id="UP000184188"/>
    </source>
</evidence>
<dbReference type="VEuPathDB" id="FungiDB:ASPZODRAFT_73663"/>
<comment type="catalytic activity">
    <reaction evidence="7">
        <text>L-threonyl-[protein] + ATP = O-phospho-L-threonyl-[protein] + ADP + H(+)</text>
        <dbReference type="Rhea" id="RHEA:46608"/>
        <dbReference type="Rhea" id="RHEA-COMP:11060"/>
        <dbReference type="Rhea" id="RHEA-COMP:11605"/>
        <dbReference type="ChEBI" id="CHEBI:15378"/>
        <dbReference type="ChEBI" id="CHEBI:30013"/>
        <dbReference type="ChEBI" id="CHEBI:30616"/>
        <dbReference type="ChEBI" id="CHEBI:61977"/>
        <dbReference type="ChEBI" id="CHEBI:456216"/>
        <dbReference type="EC" id="2.7.11.1"/>
    </reaction>
</comment>
<dbReference type="GO" id="GO:0005634">
    <property type="term" value="C:nucleus"/>
    <property type="evidence" value="ECO:0007669"/>
    <property type="project" value="TreeGrafter"/>
</dbReference>
<evidence type="ECO:0000313" key="10">
    <source>
        <dbReference type="EMBL" id="OJJ43884.1"/>
    </source>
</evidence>
<dbReference type="GO" id="GO:0005524">
    <property type="term" value="F:ATP binding"/>
    <property type="evidence" value="ECO:0007669"/>
    <property type="project" value="UniProtKB-KW"/>
</dbReference>
<feature type="non-terminal residue" evidence="10">
    <location>
        <position position="195"/>
    </location>
</feature>
<reference evidence="11" key="1">
    <citation type="journal article" date="2017" name="Genome Biol.">
        <title>Comparative genomics reveals high biological diversity and specific adaptations in the industrially and medically important fungal genus Aspergillus.</title>
        <authorList>
            <person name="de Vries R.P."/>
            <person name="Riley R."/>
            <person name="Wiebenga A."/>
            <person name="Aguilar-Osorio G."/>
            <person name="Amillis S."/>
            <person name="Uchima C.A."/>
            <person name="Anderluh G."/>
            <person name="Asadollahi M."/>
            <person name="Askin M."/>
            <person name="Barry K."/>
            <person name="Battaglia E."/>
            <person name="Bayram O."/>
            <person name="Benocci T."/>
            <person name="Braus-Stromeyer S.A."/>
            <person name="Caldana C."/>
            <person name="Canovas D."/>
            <person name="Cerqueira G.C."/>
            <person name="Chen F."/>
            <person name="Chen W."/>
            <person name="Choi C."/>
            <person name="Clum A."/>
            <person name="Dos Santos R.A."/>
            <person name="Damasio A.R."/>
            <person name="Diallinas G."/>
            <person name="Emri T."/>
            <person name="Fekete E."/>
            <person name="Flipphi M."/>
            <person name="Freyberg S."/>
            <person name="Gallo A."/>
            <person name="Gournas C."/>
            <person name="Habgood R."/>
            <person name="Hainaut M."/>
            <person name="Harispe M.L."/>
            <person name="Henrissat B."/>
            <person name="Hilden K.S."/>
            <person name="Hope R."/>
            <person name="Hossain A."/>
            <person name="Karabika E."/>
            <person name="Karaffa L."/>
            <person name="Karanyi Z."/>
            <person name="Krasevec N."/>
            <person name="Kuo A."/>
            <person name="Kusch H."/>
            <person name="LaButti K."/>
            <person name="Lagendijk E.L."/>
            <person name="Lapidus A."/>
            <person name="Levasseur A."/>
            <person name="Lindquist E."/>
            <person name="Lipzen A."/>
            <person name="Logrieco A.F."/>
            <person name="MacCabe A."/>
            <person name="Maekelae M.R."/>
            <person name="Malavazi I."/>
            <person name="Melin P."/>
            <person name="Meyer V."/>
            <person name="Mielnichuk N."/>
            <person name="Miskei M."/>
            <person name="Molnar A.P."/>
            <person name="Mule G."/>
            <person name="Ngan C.Y."/>
            <person name="Orejas M."/>
            <person name="Orosz E."/>
            <person name="Ouedraogo J.P."/>
            <person name="Overkamp K.M."/>
            <person name="Park H.-S."/>
            <person name="Perrone G."/>
            <person name="Piumi F."/>
            <person name="Punt P.J."/>
            <person name="Ram A.F."/>
            <person name="Ramon A."/>
            <person name="Rauscher S."/>
            <person name="Record E."/>
            <person name="Riano-Pachon D.M."/>
            <person name="Robert V."/>
            <person name="Roehrig J."/>
            <person name="Ruller R."/>
            <person name="Salamov A."/>
            <person name="Salih N.S."/>
            <person name="Samson R.A."/>
            <person name="Sandor E."/>
            <person name="Sanguinetti M."/>
            <person name="Schuetze T."/>
            <person name="Sepcic K."/>
            <person name="Shelest E."/>
            <person name="Sherlock G."/>
            <person name="Sophianopoulou V."/>
            <person name="Squina F.M."/>
            <person name="Sun H."/>
            <person name="Susca A."/>
            <person name="Todd R.B."/>
            <person name="Tsang A."/>
            <person name="Unkles S.E."/>
            <person name="van de Wiele N."/>
            <person name="van Rossen-Uffink D."/>
            <person name="Oliveira J.V."/>
            <person name="Vesth T.C."/>
            <person name="Visser J."/>
            <person name="Yu J.-H."/>
            <person name="Zhou M."/>
            <person name="Andersen M.R."/>
            <person name="Archer D.B."/>
            <person name="Baker S.E."/>
            <person name="Benoit I."/>
            <person name="Brakhage A.A."/>
            <person name="Braus G.H."/>
            <person name="Fischer R."/>
            <person name="Frisvad J.C."/>
            <person name="Goldman G.H."/>
            <person name="Houbraken J."/>
            <person name="Oakley B."/>
            <person name="Pocsi I."/>
            <person name="Scazzocchio C."/>
            <person name="Seiboth B."/>
            <person name="vanKuyk P.A."/>
            <person name="Wortman J."/>
            <person name="Dyer P.S."/>
            <person name="Grigoriev I.V."/>
        </authorList>
    </citation>
    <scope>NUCLEOTIDE SEQUENCE [LARGE SCALE GENOMIC DNA]</scope>
    <source>
        <strain evidence="11">CBS 506.65</strain>
    </source>
</reference>
<keyword evidence="5" id="KW-0418">Kinase</keyword>
<keyword evidence="2" id="KW-0723">Serine/threonine-protein kinase</keyword>
<accession>A0A1L9S9P8</accession>
<keyword evidence="6" id="KW-0067">ATP-binding</keyword>
<feature type="region of interest" description="Disordered" evidence="9">
    <location>
        <begin position="1"/>
        <end position="22"/>
    </location>
</feature>
<evidence type="ECO:0000256" key="2">
    <source>
        <dbReference type="ARBA" id="ARBA00022527"/>
    </source>
</evidence>
<gene>
    <name evidence="10" type="ORF">ASPZODRAFT_73663</name>
</gene>
<dbReference type="EMBL" id="KV878350">
    <property type="protein sequence ID" value="OJJ43884.1"/>
    <property type="molecule type" value="Genomic_DNA"/>
</dbReference>
<evidence type="ECO:0000256" key="9">
    <source>
        <dbReference type="SAM" id="MobiDB-lite"/>
    </source>
</evidence>
<evidence type="ECO:0000256" key="1">
    <source>
        <dbReference type="ARBA" id="ARBA00012513"/>
    </source>
</evidence>
<keyword evidence="3" id="KW-0808">Transferase</keyword>
<evidence type="ECO:0000256" key="4">
    <source>
        <dbReference type="ARBA" id="ARBA00022741"/>
    </source>
</evidence>
<dbReference type="PANTHER" id="PTHR47634">
    <property type="entry name" value="PROTEIN KINASE DOMAIN-CONTAINING PROTEIN-RELATED"/>
    <property type="match status" value="1"/>
</dbReference>
<evidence type="ECO:0000256" key="6">
    <source>
        <dbReference type="ARBA" id="ARBA00022840"/>
    </source>
</evidence>
<dbReference type="GO" id="GO:0005737">
    <property type="term" value="C:cytoplasm"/>
    <property type="evidence" value="ECO:0007669"/>
    <property type="project" value="TreeGrafter"/>
</dbReference>
<dbReference type="STRING" id="1073090.A0A1L9S9P8"/>
<dbReference type="GeneID" id="34616370"/>
<organism evidence="10 11">
    <name type="scientific">Penicilliopsis zonata CBS 506.65</name>
    <dbReference type="NCBI Taxonomy" id="1073090"/>
    <lineage>
        <taxon>Eukaryota</taxon>
        <taxon>Fungi</taxon>
        <taxon>Dikarya</taxon>
        <taxon>Ascomycota</taxon>
        <taxon>Pezizomycotina</taxon>
        <taxon>Eurotiomycetes</taxon>
        <taxon>Eurotiomycetidae</taxon>
        <taxon>Eurotiales</taxon>
        <taxon>Aspergillaceae</taxon>
        <taxon>Penicilliopsis</taxon>
    </lineage>
</organism>
<name>A0A1L9S9P8_9EURO</name>
<keyword evidence="4" id="KW-0547">Nucleotide-binding</keyword>
<sequence length="195" mass="21840">MNSIEVDEDPTENDFSLRLDGPSHSMEKIQDYKPGGHHPVHIKDCLGGKGEEERYYVMNKLATGHSSNVWLCRDLDYEVPREGELVDPTTLTAAPHRYVALKILRGDAFHTGQGEADMVRDPMTPLAPDDQLLSKYLCFPFAAFLIEGPNGNHRCFVYPLLGPRVSSVIRMLPAPERALKVICNQAVLALDTMHR</sequence>
<dbReference type="InterPro" id="IPR051334">
    <property type="entry name" value="SRPK"/>
</dbReference>
<dbReference type="PANTHER" id="PTHR47634:SF9">
    <property type="entry name" value="PROTEIN KINASE DOMAIN-CONTAINING PROTEIN-RELATED"/>
    <property type="match status" value="1"/>
</dbReference>
<dbReference type="AlphaFoldDB" id="A0A1L9S9P8"/>
<dbReference type="GO" id="GO:0004674">
    <property type="term" value="F:protein serine/threonine kinase activity"/>
    <property type="evidence" value="ECO:0007669"/>
    <property type="project" value="UniProtKB-KW"/>
</dbReference>
<proteinExistence type="predicted"/>
<dbReference type="EC" id="2.7.11.1" evidence="1"/>
<dbReference type="OrthoDB" id="5979581at2759"/>
<feature type="compositionally biased region" description="Acidic residues" evidence="9">
    <location>
        <begin position="1"/>
        <end position="12"/>
    </location>
</feature>
<dbReference type="Gene3D" id="3.30.200.20">
    <property type="entry name" value="Phosphorylase Kinase, domain 1"/>
    <property type="match status" value="1"/>
</dbReference>
<dbReference type="GO" id="GO:0000245">
    <property type="term" value="P:spliceosomal complex assembly"/>
    <property type="evidence" value="ECO:0007669"/>
    <property type="project" value="TreeGrafter"/>
</dbReference>
<evidence type="ECO:0000256" key="8">
    <source>
        <dbReference type="ARBA" id="ARBA00048679"/>
    </source>
</evidence>
<comment type="catalytic activity">
    <reaction evidence="8">
        <text>L-seryl-[protein] + ATP = O-phospho-L-seryl-[protein] + ADP + H(+)</text>
        <dbReference type="Rhea" id="RHEA:17989"/>
        <dbReference type="Rhea" id="RHEA-COMP:9863"/>
        <dbReference type="Rhea" id="RHEA-COMP:11604"/>
        <dbReference type="ChEBI" id="CHEBI:15378"/>
        <dbReference type="ChEBI" id="CHEBI:29999"/>
        <dbReference type="ChEBI" id="CHEBI:30616"/>
        <dbReference type="ChEBI" id="CHEBI:83421"/>
        <dbReference type="ChEBI" id="CHEBI:456216"/>
        <dbReference type="EC" id="2.7.11.1"/>
    </reaction>
</comment>